<proteinExistence type="predicted"/>
<sequence>MIVTDWTRKKTEKERVTMMRNVKIAKILITLGYIMMVIAIFTLIVPPCFEYSIRYVTNITNPGKPFPNLKIMFFAQAMAIILSAFTYTGIDNFLGLLVFHICGQMEILKKRLLNFDEFKDFNVGLSMNVRNHVRLIRFVFCIVHMCVYCVVGDMLIKKCDDIFYAVYDFAWYTLKPNEARSLMLIMIRAEKPLYITAGKIFPMTLSMFCSLLKTSAGYISVLHANH</sequence>
<evidence type="ECO:0000256" key="6">
    <source>
        <dbReference type="ARBA" id="ARBA00022989"/>
    </source>
</evidence>
<dbReference type="InterPro" id="IPR004117">
    <property type="entry name" value="7tm6_olfct_rcpt"/>
</dbReference>
<feature type="transmembrane region" description="Helical" evidence="10">
    <location>
        <begin position="27"/>
        <end position="53"/>
    </location>
</feature>
<keyword evidence="12" id="KW-1185">Reference proteome</keyword>
<gene>
    <name evidence="11" type="primary">Or-395</name>
    <name evidence="11" type="synonym">Nful_v1.0-Or-395-df</name>
    <name evidence="11" type="ORF">NFUL_NFUL000065</name>
</gene>
<accession>A0A6G1LR28</accession>
<keyword evidence="5" id="KW-0552">Olfaction</keyword>
<keyword evidence="9" id="KW-0807">Transducer</keyword>
<evidence type="ECO:0000256" key="7">
    <source>
        <dbReference type="ARBA" id="ARBA00023136"/>
    </source>
</evidence>
<dbReference type="AlphaFoldDB" id="A0A6G1LR28"/>
<dbReference type="GO" id="GO:0004984">
    <property type="term" value="F:olfactory receptor activity"/>
    <property type="evidence" value="ECO:0007669"/>
    <property type="project" value="InterPro"/>
</dbReference>
<evidence type="ECO:0000256" key="1">
    <source>
        <dbReference type="ARBA" id="ARBA00004651"/>
    </source>
</evidence>
<dbReference type="PANTHER" id="PTHR21137:SF35">
    <property type="entry name" value="ODORANT RECEPTOR 19A-RELATED"/>
    <property type="match status" value="1"/>
</dbReference>
<evidence type="ECO:0000256" key="10">
    <source>
        <dbReference type="SAM" id="Phobius"/>
    </source>
</evidence>
<keyword evidence="2" id="KW-1003">Cell membrane</keyword>
<dbReference type="GO" id="GO:0007165">
    <property type="term" value="P:signal transduction"/>
    <property type="evidence" value="ECO:0007669"/>
    <property type="project" value="UniProtKB-KW"/>
</dbReference>
<comment type="caution">
    <text evidence="11">The sequence shown here is derived from an EMBL/GenBank/DDBJ whole genome shotgun (WGS) entry which is preliminary data.</text>
</comment>
<dbReference type="PANTHER" id="PTHR21137">
    <property type="entry name" value="ODORANT RECEPTOR"/>
    <property type="match status" value="1"/>
</dbReference>
<keyword evidence="4 10" id="KW-0812">Transmembrane</keyword>
<dbReference type="GO" id="GO:0005549">
    <property type="term" value="F:odorant binding"/>
    <property type="evidence" value="ECO:0007669"/>
    <property type="project" value="InterPro"/>
</dbReference>
<keyword evidence="7 10" id="KW-0472">Membrane</keyword>
<evidence type="ECO:0000313" key="11">
    <source>
        <dbReference type="EMBL" id="KAF3054587.1"/>
    </source>
</evidence>
<dbReference type="GO" id="GO:0005886">
    <property type="term" value="C:plasma membrane"/>
    <property type="evidence" value="ECO:0007669"/>
    <property type="project" value="UniProtKB-SubCell"/>
</dbReference>
<feature type="transmembrane region" description="Helical" evidence="10">
    <location>
        <begin position="135"/>
        <end position="156"/>
    </location>
</feature>
<name>A0A6G1LR28_9HYME</name>
<reference evidence="11 12" key="1">
    <citation type="submission" date="2019-08" db="EMBL/GenBank/DDBJ databases">
        <title>High quality draft denovo assembly of Nylanderia fulva.</title>
        <authorList>
            <person name="Vargo E.L."/>
            <person name="Tarone A.M."/>
            <person name="Konganti K.R."/>
        </authorList>
    </citation>
    <scope>NUCLEOTIDE SEQUENCE [LARGE SCALE GENOMIC DNA]</scope>
    <source>
        <strain evidence="11">TAMU-Nful-2015</strain>
        <tissue evidence="11">Whole body</tissue>
    </source>
</reference>
<evidence type="ECO:0000256" key="5">
    <source>
        <dbReference type="ARBA" id="ARBA00022725"/>
    </source>
</evidence>
<evidence type="ECO:0000256" key="8">
    <source>
        <dbReference type="ARBA" id="ARBA00023170"/>
    </source>
</evidence>
<dbReference type="EMBL" id="SGBU01000018">
    <property type="protein sequence ID" value="KAF3054587.1"/>
    <property type="molecule type" value="Genomic_DNA"/>
</dbReference>
<evidence type="ECO:0000256" key="4">
    <source>
        <dbReference type="ARBA" id="ARBA00022692"/>
    </source>
</evidence>
<organism evidence="11 12">
    <name type="scientific">Nylanderia fulva</name>
    <dbReference type="NCBI Taxonomy" id="613905"/>
    <lineage>
        <taxon>Eukaryota</taxon>
        <taxon>Metazoa</taxon>
        <taxon>Ecdysozoa</taxon>
        <taxon>Arthropoda</taxon>
        <taxon>Hexapoda</taxon>
        <taxon>Insecta</taxon>
        <taxon>Pterygota</taxon>
        <taxon>Neoptera</taxon>
        <taxon>Endopterygota</taxon>
        <taxon>Hymenoptera</taxon>
        <taxon>Apocrita</taxon>
        <taxon>Aculeata</taxon>
        <taxon>Formicoidea</taxon>
        <taxon>Formicidae</taxon>
        <taxon>Formicinae</taxon>
        <taxon>Nylanderia</taxon>
    </lineage>
</organism>
<keyword evidence="8 11" id="KW-0675">Receptor</keyword>
<comment type="subcellular location">
    <subcellularLocation>
        <location evidence="1">Cell membrane</location>
        <topology evidence="1">Multi-pass membrane protein</topology>
    </subcellularLocation>
</comment>
<evidence type="ECO:0000256" key="9">
    <source>
        <dbReference type="ARBA" id="ARBA00023224"/>
    </source>
</evidence>
<evidence type="ECO:0000313" key="12">
    <source>
        <dbReference type="Proteomes" id="UP000479987"/>
    </source>
</evidence>
<evidence type="ECO:0000256" key="3">
    <source>
        <dbReference type="ARBA" id="ARBA00022606"/>
    </source>
</evidence>
<feature type="transmembrane region" description="Helical" evidence="10">
    <location>
        <begin position="73"/>
        <end position="102"/>
    </location>
</feature>
<protein>
    <submittedName>
        <fullName evidence="11">Odorant receptor 395</fullName>
    </submittedName>
</protein>
<dbReference type="Proteomes" id="UP000479987">
    <property type="component" value="Unassembled WGS sequence"/>
</dbReference>
<keyword evidence="6 10" id="KW-1133">Transmembrane helix</keyword>
<dbReference type="Pfam" id="PF02949">
    <property type="entry name" value="7tm_6"/>
    <property type="match status" value="1"/>
</dbReference>
<evidence type="ECO:0000256" key="2">
    <source>
        <dbReference type="ARBA" id="ARBA00022475"/>
    </source>
</evidence>
<keyword evidence="3" id="KW-0716">Sensory transduction</keyword>